<name>A0ABS9JKB6_9ACTN</name>
<comment type="caution">
    <text evidence="2">The sequence shown here is derived from an EMBL/GenBank/DDBJ whole genome shotgun (WGS) entry which is preliminary data.</text>
</comment>
<gene>
    <name evidence="2" type="ORF">L0F81_22390</name>
</gene>
<evidence type="ECO:0000313" key="3">
    <source>
        <dbReference type="Proteomes" id="UP001299012"/>
    </source>
</evidence>
<keyword evidence="3" id="KW-1185">Reference proteome</keyword>
<evidence type="ECO:0000313" key="2">
    <source>
        <dbReference type="EMBL" id="MCG0066012.1"/>
    </source>
</evidence>
<dbReference type="EMBL" id="JAKKZF010000093">
    <property type="protein sequence ID" value="MCG0066012.1"/>
    <property type="molecule type" value="Genomic_DNA"/>
</dbReference>
<protein>
    <submittedName>
        <fullName evidence="2">Uncharacterized protein</fullName>
    </submittedName>
</protein>
<accession>A0ABS9JKB6</accession>
<reference evidence="2 3" key="1">
    <citation type="submission" date="2022-01" db="EMBL/GenBank/DDBJ databases">
        <title>Draft Genome Sequences of Seven Type Strains of the Genus Streptomyces.</title>
        <authorList>
            <person name="Aziz S."/>
            <person name="Coretto E."/>
            <person name="Chronakova A."/>
            <person name="Sproer C."/>
            <person name="Huber K."/>
            <person name="Nouioui I."/>
            <person name="Gross H."/>
        </authorList>
    </citation>
    <scope>NUCLEOTIDE SEQUENCE [LARGE SCALE GENOMIC DNA]</scope>
    <source>
        <strain evidence="2 3">DSM 41685</strain>
    </source>
</reference>
<proteinExistence type="predicted"/>
<dbReference type="RefSeq" id="WP_237481815.1">
    <property type="nucleotide sequence ID" value="NZ_JAKKZF010000093.1"/>
</dbReference>
<evidence type="ECO:0000256" key="1">
    <source>
        <dbReference type="SAM" id="MobiDB-lite"/>
    </source>
</evidence>
<organism evidence="2 3">
    <name type="scientific">Streptomyces tricolor</name>
    <dbReference type="NCBI Taxonomy" id="68277"/>
    <lineage>
        <taxon>Bacteria</taxon>
        <taxon>Bacillati</taxon>
        <taxon>Actinomycetota</taxon>
        <taxon>Actinomycetes</taxon>
        <taxon>Kitasatosporales</taxon>
        <taxon>Streptomycetaceae</taxon>
        <taxon>Streptomyces</taxon>
        <taxon>Streptomyces violaceoruber group</taxon>
    </lineage>
</organism>
<sequence length="79" mass="8209">MSSGPESLLHRAHPWIGRTVEDTATGRRGVLRAVAPDPETSRPVAWLAPAGGGTEWTTALGAVANPAPITPDTHPRPAP</sequence>
<feature type="region of interest" description="Disordered" evidence="1">
    <location>
        <begin position="33"/>
        <end position="53"/>
    </location>
</feature>
<dbReference type="Proteomes" id="UP001299012">
    <property type="component" value="Unassembled WGS sequence"/>
</dbReference>